<dbReference type="CDD" id="cd01285">
    <property type="entry name" value="nucleoside_deaminase"/>
    <property type="match status" value="1"/>
</dbReference>
<dbReference type="Pfam" id="PF00383">
    <property type="entry name" value="dCMP_cyt_deam_1"/>
    <property type="match status" value="1"/>
</dbReference>
<dbReference type="Proteomes" id="UP001597419">
    <property type="component" value="Unassembled WGS sequence"/>
</dbReference>
<feature type="domain" description="CMP/dCMP-type deaminase" evidence="1">
    <location>
        <begin position="6"/>
        <end position="119"/>
    </location>
</feature>
<dbReference type="Gene3D" id="3.40.140.10">
    <property type="entry name" value="Cytidine Deaminase, domain 2"/>
    <property type="match status" value="1"/>
</dbReference>
<dbReference type="RefSeq" id="WP_345403158.1">
    <property type="nucleotide sequence ID" value="NZ_BAABHG010000014.1"/>
</dbReference>
<proteinExistence type="predicted"/>
<name>A0ABW5GF03_9PSEU</name>
<evidence type="ECO:0000313" key="3">
    <source>
        <dbReference type="Proteomes" id="UP001597419"/>
    </source>
</evidence>
<dbReference type="EMBL" id="JBHUKU010000007">
    <property type="protein sequence ID" value="MFD2459776.1"/>
    <property type="molecule type" value="Genomic_DNA"/>
</dbReference>
<comment type="caution">
    <text evidence="2">The sequence shown here is derived from an EMBL/GenBank/DDBJ whole genome shotgun (WGS) entry which is preliminary data.</text>
</comment>
<keyword evidence="2" id="KW-0378">Hydrolase</keyword>
<organism evidence="2 3">
    <name type="scientific">Amycolatopsis samaneae</name>
    <dbReference type="NCBI Taxonomy" id="664691"/>
    <lineage>
        <taxon>Bacteria</taxon>
        <taxon>Bacillati</taxon>
        <taxon>Actinomycetota</taxon>
        <taxon>Actinomycetes</taxon>
        <taxon>Pseudonocardiales</taxon>
        <taxon>Pseudonocardiaceae</taxon>
        <taxon>Amycolatopsis</taxon>
    </lineage>
</organism>
<dbReference type="SUPFAM" id="SSF53927">
    <property type="entry name" value="Cytidine deaminase-like"/>
    <property type="match status" value="1"/>
</dbReference>
<dbReference type="PANTHER" id="PTHR11079:SF161">
    <property type="entry name" value="CMP_DCMP-TYPE DEAMINASE DOMAIN-CONTAINING PROTEIN"/>
    <property type="match status" value="1"/>
</dbReference>
<dbReference type="InterPro" id="IPR002125">
    <property type="entry name" value="CMP_dCMP_dom"/>
</dbReference>
<accession>A0ABW5GF03</accession>
<dbReference type="PROSITE" id="PS51747">
    <property type="entry name" value="CYT_DCMP_DEAMINASES_2"/>
    <property type="match status" value="1"/>
</dbReference>
<dbReference type="GO" id="GO:0052717">
    <property type="term" value="F:tRNA-specific adenosine-34 deaminase activity"/>
    <property type="evidence" value="ECO:0007669"/>
    <property type="project" value="UniProtKB-EC"/>
</dbReference>
<sequence>MLVHSDTETAWLAETVRLATENVANGGGPFGALIARDHEIVATGINRVTANLDPTAHAEVTAIRAACRELGTFKLDGCVLVSSCEPCPMCLSSALWARVDHVVYAGDRDDAAKAGFDDRAFYELFDKPRDSWDVPVRRLSTVDGFEPFAAWLDHTTRVEY</sequence>
<keyword evidence="3" id="KW-1185">Reference proteome</keyword>
<dbReference type="InterPro" id="IPR016193">
    <property type="entry name" value="Cytidine_deaminase-like"/>
</dbReference>
<dbReference type="EC" id="3.5.4.33" evidence="2"/>
<evidence type="ECO:0000259" key="1">
    <source>
        <dbReference type="PROSITE" id="PS51747"/>
    </source>
</evidence>
<gene>
    <name evidence="2" type="ORF">ACFSYJ_14265</name>
</gene>
<evidence type="ECO:0000313" key="2">
    <source>
        <dbReference type="EMBL" id="MFD2459776.1"/>
    </source>
</evidence>
<dbReference type="PANTHER" id="PTHR11079">
    <property type="entry name" value="CYTOSINE DEAMINASE FAMILY MEMBER"/>
    <property type="match status" value="1"/>
</dbReference>
<protein>
    <submittedName>
        <fullName evidence="2">Nucleoside deaminase</fullName>
        <ecNumber evidence="2">3.5.4.33</ecNumber>
    </submittedName>
</protein>
<reference evidence="3" key="1">
    <citation type="journal article" date="2019" name="Int. J. Syst. Evol. Microbiol.">
        <title>The Global Catalogue of Microorganisms (GCM) 10K type strain sequencing project: providing services to taxonomists for standard genome sequencing and annotation.</title>
        <authorList>
            <consortium name="The Broad Institute Genomics Platform"/>
            <consortium name="The Broad Institute Genome Sequencing Center for Infectious Disease"/>
            <person name="Wu L."/>
            <person name="Ma J."/>
        </authorList>
    </citation>
    <scope>NUCLEOTIDE SEQUENCE [LARGE SCALE GENOMIC DNA]</scope>
    <source>
        <strain evidence="3">CGMCC 4.7643</strain>
    </source>
</reference>